<dbReference type="Gene3D" id="1.20.120.1220">
    <property type="match status" value="1"/>
</dbReference>
<evidence type="ECO:0000256" key="7">
    <source>
        <dbReference type="ARBA" id="ARBA00023136"/>
    </source>
</evidence>
<evidence type="ECO:0000256" key="10">
    <source>
        <dbReference type="SAM" id="Phobius"/>
    </source>
</evidence>
<dbReference type="EMBL" id="WJBU01000009">
    <property type="protein sequence ID" value="MRD47639.1"/>
    <property type="molecule type" value="Genomic_DNA"/>
</dbReference>
<dbReference type="GO" id="GO:0005886">
    <property type="term" value="C:plasma membrane"/>
    <property type="evidence" value="ECO:0007669"/>
    <property type="project" value="UniProtKB-SubCell"/>
</dbReference>
<evidence type="ECO:0000256" key="4">
    <source>
        <dbReference type="ARBA" id="ARBA00022519"/>
    </source>
</evidence>
<evidence type="ECO:0000256" key="3">
    <source>
        <dbReference type="ARBA" id="ARBA00022475"/>
    </source>
</evidence>
<dbReference type="RefSeq" id="WP_153584964.1">
    <property type="nucleotide sequence ID" value="NZ_WJBU01000009.1"/>
</dbReference>
<gene>
    <name evidence="13" type="ORF">GHT07_10150</name>
</gene>
<dbReference type="InterPro" id="IPR050882">
    <property type="entry name" value="Prepilin_peptidase/N-MTase"/>
</dbReference>
<reference evidence="13 14" key="1">
    <citation type="submission" date="2019-11" db="EMBL/GenBank/DDBJ databases">
        <title>Caenimonas koreensis gen. nov., sp. nov., isolated from activated sludge.</title>
        <authorList>
            <person name="Seung H.R."/>
        </authorList>
    </citation>
    <scope>NUCLEOTIDE SEQUENCE [LARGE SCALE GENOMIC DNA]</scope>
    <source>
        <strain evidence="13 14">EMB320</strain>
    </source>
</reference>
<dbReference type="EC" id="2.1.1.-" evidence="9"/>
<organism evidence="13 14">
    <name type="scientific">Caenimonas koreensis DSM 17982</name>
    <dbReference type="NCBI Taxonomy" id="1121255"/>
    <lineage>
        <taxon>Bacteria</taxon>
        <taxon>Pseudomonadati</taxon>
        <taxon>Pseudomonadota</taxon>
        <taxon>Betaproteobacteria</taxon>
        <taxon>Burkholderiales</taxon>
        <taxon>Comamonadaceae</taxon>
        <taxon>Caenimonas</taxon>
    </lineage>
</organism>
<keyword evidence="3" id="KW-1003">Cell membrane</keyword>
<dbReference type="InterPro" id="IPR014032">
    <property type="entry name" value="Peptidase_A24A_bac"/>
</dbReference>
<comment type="caution">
    <text evidence="13">The sequence shown here is derived from an EMBL/GenBank/DDBJ whole genome shotgun (WGS) entry which is preliminary data.</text>
</comment>
<dbReference type="InterPro" id="IPR010627">
    <property type="entry name" value="Prepilin_pept_A24_N"/>
</dbReference>
<keyword evidence="9" id="KW-0489">Methyltransferase</keyword>
<comment type="function">
    <text evidence="9">Plays an essential role in type IV pili and type II pseudopili formation by proteolytically removing the leader sequence from substrate proteins and subsequently monomethylating the alpha-amino group of the newly exposed N-terminal phenylalanine.</text>
</comment>
<dbReference type="Pfam" id="PF01478">
    <property type="entry name" value="Peptidase_A24"/>
    <property type="match status" value="1"/>
</dbReference>
<dbReference type="InterPro" id="IPR000045">
    <property type="entry name" value="Prepilin_IV_endopep_pep"/>
</dbReference>
<comment type="subcellular location">
    <subcellularLocation>
        <location evidence="1">Cell inner membrane</location>
        <topology evidence="1">Multi-pass membrane protein</topology>
    </subcellularLocation>
    <subcellularLocation>
        <location evidence="9">Cell membrane</location>
        <topology evidence="9">Multi-pass membrane protein</topology>
    </subcellularLocation>
</comment>
<feature type="domain" description="Prepilin type IV endopeptidase peptidase" evidence="11">
    <location>
        <begin position="160"/>
        <end position="270"/>
    </location>
</feature>
<comment type="catalytic activity">
    <reaction evidence="9">
        <text>Typically cleaves a -Gly-|-Phe- bond to release an N-terminal, basic peptide of 5-8 residues from type IV prepilin, and then N-methylates the new N-terminal amino group, the methyl donor being S-adenosyl-L-methionine.</text>
        <dbReference type="EC" id="3.4.23.43"/>
    </reaction>
</comment>
<dbReference type="PANTHER" id="PTHR30487">
    <property type="entry name" value="TYPE 4 PREPILIN-LIKE PROTEINS LEADER PEPTIDE-PROCESSING ENZYME"/>
    <property type="match status" value="1"/>
</dbReference>
<dbReference type="Proteomes" id="UP000487350">
    <property type="component" value="Unassembled WGS sequence"/>
</dbReference>
<feature type="domain" description="Prepilin peptidase A24 N-terminal" evidence="12">
    <location>
        <begin position="14"/>
        <end position="150"/>
    </location>
</feature>
<evidence type="ECO:0000259" key="12">
    <source>
        <dbReference type="Pfam" id="PF06750"/>
    </source>
</evidence>
<evidence type="ECO:0000256" key="5">
    <source>
        <dbReference type="ARBA" id="ARBA00022692"/>
    </source>
</evidence>
<sequence>MIVSPLVDAALAGVIGLLVGSFLNVVIYRLPMMMYRDWLDNYLDELVPADGIPGLWRLVFGPASTQPKPLADAATAALADVRALPALTLSKPRSRCPHCGAPIHWYQNIPVISWLALRGKCASCSARISVRYPIVELVTAGFFAFCVARFGVSLAAAFWIAFCCILICQFLIDVDTMMLPDALNYPLLWLGLIAAALKLTPVTLVSAVWGAVFGYLALWIVFHAYRLLTGKEGFGYGDFKLLAALGAWFGGEYLIAIILLSSIVGSIVGVGLVLAGRIANLQVKISYGPFLAATGLVAMILGPQGFHEYFAFAFPFDKY</sequence>
<keyword evidence="5 9" id="KW-0812">Transmembrane</keyword>
<dbReference type="AlphaFoldDB" id="A0A844B7M0"/>
<comment type="similarity">
    <text evidence="2 8">Belongs to the peptidase A24 family.</text>
</comment>
<keyword evidence="14" id="KW-1185">Reference proteome</keyword>
<evidence type="ECO:0000256" key="6">
    <source>
        <dbReference type="ARBA" id="ARBA00022989"/>
    </source>
</evidence>
<accession>A0A844B7M0</accession>
<evidence type="ECO:0000313" key="14">
    <source>
        <dbReference type="Proteomes" id="UP000487350"/>
    </source>
</evidence>
<dbReference type="Pfam" id="PF06750">
    <property type="entry name" value="A24_N_bact"/>
    <property type="match status" value="1"/>
</dbReference>
<evidence type="ECO:0000256" key="9">
    <source>
        <dbReference type="RuleBase" id="RU003794"/>
    </source>
</evidence>
<name>A0A844B7M0_9BURK</name>
<dbReference type="OrthoDB" id="9789291at2"/>
<dbReference type="PANTHER" id="PTHR30487:SF0">
    <property type="entry name" value="PREPILIN LEADER PEPTIDASE_N-METHYLTRANSFERASE-RELATED"/>
    <property type="match status" value="1"/>
</dbReference>
<feature type="transmembrane region" description="Helical" evidence="10">
    <location>
        <begin position="6"/>
        <end position="28"/>
    </location>
</feature>
<keyword evidence="4" id="KW-0997">Cell inner membrane</keyword>
<feature type="transmembrane region" description="Helical" evidence="10">
    <location>
        <begin position="204"/>
        <end position="225"/>
    </location>
</feature>
<keyword evidence="7 10" id="KW-0472">Membrane</keyword>
<keyword evidence="6 10" id="KW-1133">Transmembrane helix</keyword>
<feature type="transmembrane region" description="Helical" evidence="10">
    <location>
        <begin position="287"/>
        <end position="306"/>
    </location>
</feature>
<dbReference type="GO" id="GO:0032259">
    <property type="term" value="P:methylation"/>
    <property type="evidence" value="ECO:0007669"/>
    <property type="project" value="UniProtKB-KW"/>
</dbReference>
<evidence type="ECO:0000256" key="8">
    <source>
        <dbReference type="RuleBase" id="RU003793"/>
    </source>
</evidence>
<evidence type="ECO:0000256" key="2">
    <source>
        <dbReference type="ARBA" id="ARBA00005801"/>
    </source>
</evidence>
<evidence type="ECO:0000259" key="11">
    <source>
        <dbReference type="Pfam" id="PF01478"/>
    </source>
</evidence>
<feature type="transmembrane region" description="Helical" evidence="10">
    <location>
        <begin position="253"/>
        <end position="275"/>
    </location>
</feature>
<protein>
    <recommendedName>
        <fullName evidence="9">Prepilin leader peptidase/N-methyltransferase</fullName>
        <ecNumber evidence="9">2.1.1.-</ecNumber>
        <ecNumber evidence="9">3.4.23.43</ecNumber>
    </recommendedName>
</protein>
<keyword evidence="9" id="KW-0645">Protease</keyword>
<keyword evidence="9" id="KW-0378">Hydrolase</keyword>
<evidence type="ECO:0000256" key="1">
    <source>
        <dbReference type="ARBA" id="ARBA00004429"/>
    </source>
</evidence>
<evidence type="ECO:0000313" key="13">
    <source>
        <dbReference type="EMBL" id="MRD47639.1"/>
    </source>
</evidence>
<proteinExistence type="inferred from homology"/>
<dbReference type="GO" id="GO:0004190">
    <property type="term" value="F:aspartic-type endopeptidase activity"/>
    <property type="evidence" value="ECO:0007669"/>
    <property type="project" value="UniProtKB-EC"/>
</dbReference>
<dbReference type="EC" id="3.4.23.43" evidence="9"/>
<feature type="transmembrane region" description="Helical" evidence="10">
    <location>
        <begin position="150"/>
        <end position="172"/>
    </location>
</feature>
<dbReference type="GO" id="GO:0008168">
    <property type="term" value="F:methyltransferase activity"/>
    <property type="evidence" value="ECO:0007669"/>
    <property type="project" value="UniProtKB-KW"/>
</dbReference>
<keyword evidence="9" id="KW-0511">Multifunctional enzyme</keyword>
<keyword evidence="9" id="KW-0808">Transferase</keyword>
<dbReference type="PRINTS" id="PR00864">
    <property type="entry name" value="PREPILNPTASE"/>
</dbReference>
<dbReference type="GO" id="GO:0006465">
    <property type="term" value="P:signal peptide processing"/>
    <property type="evidence" value="ECO:0007669"/>
    <property type="project" value="TreeGrafter"/>
</dbReference>